<dbReference type="GeneID" id="9667293"/>
<keyword evidence="3" id="KW-1185">Reference proteome</keyword>
<name>C7Z0M2_FUSV7</name>
<dbReference type="InParanoid" id="C7Z0M2"/>
<evidence type="ECO:0000256" key="1">
    <source>
        <dbReference type="SAM" id="MobiDB-lite"/>
    </source>
</evidence>
<dbReference type="Proteomes" id="UP000005206">
    <property type="component" value="Chromosome 5"/>
</dbReference>
<dbReference type="AlphaFoldDB" id="C7Z0M2"/>
<gene>
    <name evidence="2" type="ORF">NECHADRAFT_79942</name>
</gene>
<evidence type="ECO:0000313" key="3">
    <source>
        <dbReference type="Proteomes" id="UP000005206"/>
    </source>
</evidence>
<proteinExistence type="predicted"/>
<reference evidence="2 3" key="1">
    <citation type="journal article" date="2009" name="PLoS Genet.">
        <title>The genome of Nectria haematococca: contribution of supernumerary chromosomes to gene expansion.</title>
        <authorList>
            <person name="Coleman J.J."/>
            <person name="Rounsley S.D."/>
            <person name="Rodriguez-Carres M."/>
            <person name="Kuo A."/>
            <person name="Wasmann C.C."/>
            <person name="Grimwood J."/>
            <person name="Schmutz J."/>
            <person name="Taga M."/>
            <person name="White G.J."/>
            <person name="Zhou S."/>
            <person name="Schwartz D.C."/>
            <person name="Freitag M."/>
            <person name="Ma L.J."/>
            <person name="Danchin E.G."/>
            <person name="Henrissat B."/>
            <person name="Coutinho P.M."/>
            <person name="Nelson D.R."/>
            <person name="Straney D."/>
            <person name="Napoli C.A."/>
            <person name="Barker B.M."/>
            <person name="Gribskov M."/>
            <person name="Rep M."/>
            <person name="Kroken S."/>
            <person name="Molnar I."/>
            <person name="Rensing C."/>
            <person name="Kennell J.C."/>
            <person name="Zamora J."/>
            <person name="Farman M.L."/>
            <person name="Selker E.U."/>
            <person name="Salamov A."/>
            <person name="Shapiro H."/>
            <person name="Pangilinan J."/>
            <person name="Lindquist E."/>
            <person name="Lamers C."/>
            <person name="Grigoriev I.V."/>
            <person name="Geiser D.M."/>
            <person name="Covert S.F."/>
            <person name="Temporini E."/>
            <person name="Vanetten H.D."/>
        </authorList>
    </citation>
    <scope>NUCLEOTIDE SEQUENCE [LARGE SCALE GENOMIC DNA]</scope>
    <source>
        <strain evidence="3">ATCC MYA-4622 / CBS 123669 / FGSC 9596 / NRRL 45880 / 77-13-4</strain>
    </source>
</reference>
<dbReference type="OrthoDB" id="5075557at2759"/>
<dbReference type="EMBL" id="GG698905">
    <property type="protein sequence ID" value="EEU42408.1"/>
    <property type="molecule type" value="Genomic_DNA"/>
</dbReference>
<dbReference type="VEuPathDB" id="FungiDB:NECHADRAFT_79942"/>
<dbReference type="RefSeq" id="XP_003048121.1">
    <property type="nucleotide sequence ID" value="XM_003048075.1"/>
</dbReference>
<organism evidence="2 3">
    <name type="scientific">Fusarium vanettenii (strain ATCC MYA-4622 / CBS 123669 / FGSC 9596 / NRRL 45880 / 77-13-4)</name>
    <name type="common">Fusarium solani subsp. pisi</name>
    <dbReference type="NCBI Taxonomy" id="660122"/>
    <lineage>
        <taxon>Eukaryota</taxon>
        <taxon>Fungi</taxon>
        <taxon>Dikarya</taxon>
        <taxon>Ascomycota</taxon>
        <taxon>Pezizomycotina</taxon>
        <taxon>Sordariomycetes</taxon>
        <taxon>Hypocreomycetidae</taxon>
        <taxon>Hypocreales</taxon>
        <taxon>Nectriaceae</taxon>
        <taxon>Fusarium</taxon>
        <taxon>Fusarium solani species complex</taxon>
        <taxon>Fusarium vanettenii</taxon>
    </lineage>
</organism>
<protein>
    <submittedName>
        <fullName evidence="2">Uncharacterized protein</fullName>
    </submittedName>
</protein>
<dbReference type="HOGENOM" id="CLU_860774_0_0_1"/>
<evidence type="ECO:0000313" key="2">
    <source>
        <dbReference type="EMBL" id="EEU42408.1"/>
    </source>
</evidence>
<dbReference type="eggNOG" id="ENOG502T4CT">
    <property type="taxonomic scope" value="Eukaryota"/>
</dbReference>
<sequence length="323" mass="36462">MQLEETKLTNAIDYSELQLDELDEVTDSNRHAVPAVSLREIRFWVMLNTDAFHNRLRQATLSQQSLKSFAESLPEIYDQRNPIPTFSNLKRTPPDAGEERTKHVPESTSPMVTTLCFGVGDGGKAVHDLVHVGATQEKIFMWNGLSQLRQDARRCHMGDAATKWNDFFQGLADIEYNVIPGSGLSAVDFRTQLMEWRLRSLQDVPTRRPRESARSGASARETDCTTMIFVAARLERGPSPSSAHQNQCCSILFNLPRTSKLIHPRTLTASPFQTVLYSQILLSHLSFPSTIIRHDLWCLPTFQAHLVYSSEPESIQAPGRKKN</sequence>
<accession>C7Z0M2</accession>
<dbReference type="KEGG" id="nhe:NECHADRAFT_79942"/>
<feature type="region of interest" description="Disordered" evidence="1">
    <location>
        <begin position="80"/>
        <end position="107"/>
    </location>
</feature>